<evidence type="ECO:0000259" key="1">
    <source>
        <dbReference type="Pfam" id="PF09836"/>
    </source>
</evidence>
<feature type="domain" description="NGO1945-like C-terminal" evidence="2">
    <location>
        <begin position="143"/>
        <end position="237"/>
    </location>
</feature>
<comment type="caution">
    <text evidence="3">The sequence shown here is derived from an EMBL/GenBank/DDBJ whole genome shotgun (WGS) entry which is preliminary data.</text>
</comment>
<dbReference type="RefSeq" id="WP_187672844.1">
    <property type="nucleotide sequence ID" value="NZ_CAJFCI010000076.1"/>
</dbReference>
<evidence type="ECO:0000259" key="2">
    <source>
        <dbReference type="Pfam" id="PF22106"/>
    </source>
</evidence>
<dbReference type="InterPro" id="IPR018640">
    <property type="entry name" value="DUF2063"/>
</dbReference>
<sequence length="252" mass="27676">MPESLREQQYTLARHLRDPANNPPPPGIEPRRLKVYRELFFNSISGLLAGSFPVIRQTLSEAEWNSLVQAFYAGHRSRTPLFTEIASEFVAFLQGHSEQADIPPWLAELAHYEWVELALQLADANAPAHRADGDLLEGIPLLSPLALPLGYRWPVTDLGPGFKPAEAAGQPTLLLVHRDENHRVRFAQISPPAYRLLLSLSTNQWSGRQHLAALADEAGDDADGLQAQGLAMLEQLRSDGIVLGTLITGASS</sequence>
<dbReference type="AlphaFoldDB" id="A0A7U7ER34"/>
<accession>A0A7U7ER34</accession>
<proteinExistence type="predicted"/>
<keyword evidence="4" id="KW-1185">Reference proteome</keyword>
<dbReference type="InterPro" id="IPR044922">
    <property type="entry name" value="DUF2063_N_sf"/>
</dbReference>
<dbReference type="EMBL" id="CAJFCI010000076">
    <property type="protein sequence ID" value="CAD5109531.1"/>
    <property type="molecule type" value="Genomic_DNA"/>
</dbReference>
<dbReference type="Pfam" id="PF22106">
    <property type="entry name" value="NGO1945_C"/>
    <property type="match status" value="1"/>
</dbReference>
<feature type="domain" description="Putative DNA-binding" evidence="1">
    <location>
        <begin position="8"/>
        <end position="93"/>
    </location>
</feature>
<dbReference type="InterPro" id="IPR054098">
    <property type="entry name" value="NGO1945-like_C"/>
</dbReference>
<evidence type="ECO:0008006" key="5">
    <source>
        <dbReference type="Google" id="ProtNLM"/>
    </source>
</evidence>
<dbReference type="Pfam" id="PF09836">
    <property type="entry name" value="DUF2063"/>
    <property type="match status" value="1"/>
</dbReference>
<organism evidence="3 4">
    <name type="scientific">Zestomonas carbonaria</name>
    <dbReference type="NCBI Taxonomy" id="2762745"/>
    <lineage>
        <taxon>Bacteria</taxon>
        <taxon>Pseudomonadati</taxon>
        <taxon>Pseudomonadota</taxon>
        <taxon>Gammaproteobacteria</taxon>
        <taxon>Pseudomonadales</taxon>
        <taxon>Pseudomonadaceae</taxon>
        <taxon>Zestomonas</taxon>
    </lineage>
</organism>
<dbReference type="Gene3D" id="1.10.150.690">
    <property type="entry name" value="DUF2063"/>
    <property type="match status" value="1"/>
</dbReference>
<name>A0A7U7ER34_9GAMM</name>
<protein>
    <recommendedName>
        <fullName evidence="5">DNA-binding domain-containing protein</fullName>
    </recommendedName>
</protein>
<dbReference type="Proteomes" id="UP000583387">
    <property type="component" value="Unassembled WGS sequence"/>
</dbReference>
<reference evidence="3 4" key="1">
    <citation type="submission" date="2020-08" db="EMBL/GenBank/DDBJ databases">
        <authorList>
            <person name="Criscuolo A."/>
        </authorList>
    </citation>
    <scope>NUCLEOTIDE SEQUENCE [LARGE SCALE GENOMIC DNA]</scope>
    <source>
        <strain evidence="3">CIP111764</strain>
    </source>
</reference>
<dbReference type="Gene3D" id="3.90.930.50">
    <property type="match status" value="1"/>
</dbReference>
<gene>
    <name evidence="3" type="ORF">PSEWESI4_03836</name>
</gene>
<evidence type="ECO:0000313" key="3">
    <source>
        <dbReference type="EMBL" id="CAD5109531.1"/>
    </source>
</evidence>
<evidence type="ECO:0000313" key="4">
    <source>
        <dbReference type="Proteomes" id="UP000583387"/>
    </source>
</evidence>